<feature type="domain" description="4Fe-4S ferredoxin-type" evidence="5">
    <location>
        <begin position="295"/>
        <end position="324"/>
    </location>
</feature>
<keyword evidence="2" id="KW-0479">Metal-binding</keyword>
<keyword evidence="1" id="KW-0813">Transport</keyword>
<name>E1QPR3_VULDI</name>
<dbReference type="GeneID" id="9751898"/>
<dbReference type="AlphaFoldDB" id="E1QPR3"/>
<dbReference type="InterPro" id="IPR003741">
    <property type="entry name" value="LUD_dom"/>
</dbReference>
<dbReference type="PROSITE" id="PS51379">
    <property type="entry name" value="4FE4S_FER_2"/>
    <property type="match status" value="1"/>
</dbReference>
<evidence type="ECO:0000313" key="6">
    <source>
        <dbReference type="EMBL" id="ADN50359.1"/>
    </source>
</evidence>
<dbReference type="RefSeq" id="WP_013336084.1">
    <property type="nucleotide sequence ID" value="NC_014537.1"/>
</dbReference>
<dbReference type="Pfam" id="PF13183">
    <property type="entry name" value="Fer4_8"/>
    <property type="match status" value="1"/>
</dbReference>
<protein>
    <recommendedName>
        <fullName evidence="5">4Fe-4S ferredoxin-type domain-containing protein</fullName>
    </recommendedName>
</protein>
<dbReference type="PROSITE" id="PS00198">
    <property type="entry name" value="4FE4S_FER_1"/>
    <property type="match status" value="1"/>
</dbReference>
<dbReference type="Proteomes" id="UP000006681">
    <property type="component" value="Chromosome"/>
</dbReference>
<dbReference type="Gene3D" id="3.40.50.10420">
    <property type="entry name" value="NagB/RpiA/CoA transferase-like"/>
    <property type="match status" value="1"/>
</dbReference>
<dbReference type="PANTHER" id="PTHR47153">
    <property type="entry name" value="LACTATE UTILIZATION PROTEIN B"/>
    <property type="match status" value="1"/>
</dbReference>
<reference evidence="6 7" key="1">
    <citation type="journal article" date="2010" name="Stand. Genomic Sci.">
        <title>Complete genome sequence of Vulcanisaeta distributa type strain (IC-017).</title>
        <authorList>
            <person name="Mavromatis K."/>
            <person name="Sikorski J."/>
            <person name="Pabst E."/>
            <person name="Teshima H."/>
            <person name="Lapidus A."/>
            <person name="Lucas S."/>
            <person name="Nolan M."/>
            <person name="Glavina Del Rio T."/>
            <person name="Cheng J.F."/>
            <person name="Bruce D."/>
            <person name="Goodwin L."/>
            <person name="Pitluck S."/>
            <person name="Liolios K."/>
            <person name="Ivanova N."/>
            <person name="Mikhailova N."/>
            <person name="Pati A."/>
            <person name="Chen A."/>
            <person name="Palaniappan K."/>
            <person name="Land M."/>
            <person name="Hauser L."/>
            <person name="Chang Y.J."/>
            <person name="Jeffries C.D."/>
            <person name="Rohde M."/>
            <person name="Spring S."/>
            <person name="Goker M."/>
            <person name="Wirth R."/>
            <person name="Woyke T."/>
            <person name="Bristow J."/>
            <person name="Eisen J.A."/>
            <person name="Markowitz V."/>
            <person name="Hugenholtz P."/>
            <person name="Klenk H.P."/>
            <person name="Kyrpides N.C."/>
        </authorList>
    </citation>
    <scope>NUCLEOTIDE SEQUENCE [LARGE SCALE GENOMIC DNA]</scope>
    <source>
        <strain evidence="7">DSM 14429 / JCM 11212 / NBRC 100878 / IC-017</strain>
    </source>
</reference>
<dbReference type="Gene3D" id="1.10.1060.10">
    <property type="entry name" value="Alpha-helical ferredoxin"/>
    <property type="match status" value="1"/>
</dbReference>
<keyword evidence="2" id="KW-0004">4Fe-4S</keyword>
<accession>E1QPR3</accession>
<dbReference type="EMBL" id="CP002100">
    <property type="protein sequence ID" value="ADN50359.1"/>
    <property type="molecule type" value="Genomic_DNA"/>
</dbReference>
<keyword evidence="3" id="KW-0677">Repeat</keyword>
<dbReference type="InterPro" id="IPR004452">
    <property type="entry name" value="LutB/LldF"/>
</dbReference>
<keyword evidence="2" id="KW-0411">Iron-sulfur</keyword>
<dbReference type="GO" id="GO:0016491">
    <property type="term" value="F:oxidoreductase activity"/>
    <property type="evidence" value="ECO:0007669"/>
    <property type="project" value="UniProtKB-ARBA"/>
</dbReference>
<dbReference type="InterPro" id="IPR017900">
    <property type="entry name" value="4Fe4S_Fe_S_CS"/>
</dbReference>
<reference evidence="7" key="2">
    <citation type="journal article" date="2010" name="Stand. Genomic Sci.">
        <title>Complete genome sequence of Vulcanisaeta distributa type strain (IC-017T).</title>
        <authorList>
            <person name="Mavromatis K."/>
            <person name="Sikorski J."/>
            <person name="Pabst E."/>
            <person name="Teshima H."/>
            <person name="Lapidus A."/>
            <person name="Lucas S."/>
            <person name="Nolan M."/>
            <person name="Glavina Del Rio T."/>
            <person name="Cheng J."/>
            <person name="Bruce D."/>
            <person name="Goodwin L."/>
            <person name="Pitluck S."/>
            <person name="Liolios K."/>
            <person name="Ivanova N."/>
            <person name="Mikhailova N."/>
            <person name="Pati A."/>
            <person name="Chen A."/>
            <person name="Palaniappan K."/>
            <person name="Land M."/>
            <person name="Hauser L."/>
            <person name="Chang Y."/>
            <person name="Jeffries C."/>
            <person name="Rohde M."/>
            <person name="Spring S."/>
            <person name="Goker M."/>
            <person name="Wirth R."/>
            <person name="Woyke T."/>
            <person name="Bristow J."/>
            <person name="Eisen J."/>
            <person name="Markowitz V."/>
            <person name="Hugenholtz P."/>
            <person name="Klenk H."/>
            <person name="Kyrpides N."/>
        </authorList>
    </citation>
    <scope>NUCLEOTIDE SEQUENCE [LARGE SCALE GENOMIC DNA]</scope>
    <source>
        <strain evidence="7">DSM 14429 / JCM 11212 / NBRC 100878 / IC-017</strain>
    </source>
</reference>
<keyword evidence="7" id="KW-1185">Reference proteome</keyword>
<dbReference type="PANTHER" id="PTHR47153:SF2">
    <property type="entry name" value="LACTATE UTILIZATION PROTEIN B"/>
    <property type="match status" value="1"/>
</dbReference>
<dbReference type="SUPFAM" id="SSF100950">
    <property type="entry name" value="NagB/RpiA/CoA transferase-like"/>
    <property type="match status" value="1"/>
</dbReference>
<dbReference type="InterPro" id="IPR024185">
    <property type="entry name" value="FTHF_cligase-like_sf"/>
</dbReference>
<keyword evidence="2" id="KW-0408">Iron</keyword>
<dbReference type="InterPro" id="IPR009051">
    <property type="entry name" value="Helical_ferredxn"/>
</dbReference>
<evidence type="ECO:0000256" key="3">
    <source>
        <dbReference type="ARBA" id="ARBA00022737"/>
    </source>
</evidence>
<sequence>MESLAPPNWDVAISRAKASNIPAVFEILKRHTYLPDLAKELRKAKEEVIRNFDYYIDLTRKSIERIGGKFYLAETPDEAREIVGKIVGNGKVIVMSKNNVATETGLRPYLEKLGNEVWETDLGEFLVQIANEEPSHILAPALHMTKERISQVMKERLGIDVPPDPVAIAQRAREFLREKFLKANVGITGANAIAADTGAVLLVENEGNIRMTSVLPPVHIVYDGIEKIVPTLYHAMIETLVQAAYAGLYPPTYVNLTAGPSSTADVEMYRVSPAQGPKEFYMILVDNGRRKAAKDPVLWEILLCVRCGRCSMHCPTYWAAGPRFGKPPYTGPMGIPWTAVTRGIMEAGPAAMLCTHSGNCREVCPMGIDLPKLILHVKNEYLKQVMKK</sequence>
<dbReference type="eggNOG" id="arCOG00335">
    <property type="taxonomic scope" value="Archaea"/>
</dbReference>
<evidence type="ECO:0000256" key="4">
    <source>
        <dbReference type="ARBA" id="ARBA00022982"/>
    </source>
</evidence>
<evidence type="ECO:0000256" key="2">
    <source>
        <dbReference type="ARBA" id="ARBA00022485"/>
    </source>
</evidence>
<dbReference type="SUPFAM" id="SSF46548">
    <property type="entry name" value="alpha-helical ferredoxin"/>
    <property type="match status" value="1"/>
</dbReference>
<evidence type="ECO:0000256" key="1">
    <source>
        <dbReference type="ARBA" id="ARBA00022448"/>
    </source>
</evidence>
<dbReference type="GO" id="GO:0006089">
    <property type="term" value="P:lactate metabolic process"/>
    <property type="evidence" value="ECO:0007669"/>
    <property type="project" value="InterPro"/>
</dbReference>
<dbReference type="OrthoDB" id="23833at2157"/>
<dbReference type="STRING" id="572478.Vdis_0969"/>
<dbReference type="InterPro" id="IPR017896">
    <property type="entry name" value="4Fe4S_Fe-S-bd"/>
</dbReference>
<evidence type="ECO:0000259" key="5">
    <source>
        <dbReference type="PROSITE" id="PS51379"/>
    </source>
</evidence>
<gene>
    <name evidence="6" type="ordered locus">Vdis_0969</name>
</gene>
<evidence type="ECO:0000313" key="7">
    <source>
        <dbReference type="Proteomes" id="UP000006681"/>
    </source>
</evidence>
<proteinExistence type="predicted"/>
<organism evidence="6 7">
    <name type="scientific">Vulcanisaeta distributa (strain DSM 14429 / JCM 11212 / NBRC 100878 / IC-017)</name>
    <dbReference type="NCBI Taxonomy" id="572478"/>
    <lineage>
        <taxon>Archaea</taxon>
        <taxon>Thermoproteota</taxon>
        <taxon>Thermoprotei</taxon>
        <taxon>Thermoproteales</taxon>
        <taxon>Thermoproteaceae</taxon>
        <taxon>Vulcanisaeta</taxon>
    </lineage>
</organism>
<keyword evidence="4" id="KW-0249">Electron transport</keyword>
<dbReference type="KEGG" id="vdi:Vdis_0969"/>
<dbReference type="HOGENOM" id="CLU_027059_3_0_2"/>
<dbReference type="GO" id="GO:0051539">
    <property type="term" value="F:4 iron, 4 sulfur cluster binding"/>
    <property type="evidence" value="ECO:0007669"/>
    <property type="project" value="UniProtKB-KW"/>
</dbReference>
<dbReference type="InterPro" id="IPR037171">
    <property type="entry name" value="NagB/RpiA_transferase-like"/>
</dbReference>
<dbReference type="Pfam" id="PF02589">
    <property type="entry name" value="LUD_dom"/>
    <property type="match status" value="1"/>
</dbReference>